<proteinExistence type="predicted"/>
<gene>
    <name evidence="3" type="ORF">CBM15_00640</name>
</gene>
<comment type="caution">
    <text evidence="3">The sequence shown here is derived from an EMBL/GenBank/DDBJ whole genome shotgun (WGS) entry which is preliminary data.</text>
</comment>
<feature type="compositionally biased region" description="Low complexity" evidence="1">
    <location>
        <begin position="94"/>
        <end position="151"/>
    </location>
</feature>
<name>A0ABX3ZLU4_9BACL</name>
<feature type="transmembrane region" description="Helical" evidence="2">
    <location>
        <begin position="6"/>
        <end position="24"/>
    </location>
</feature>
<accession>A0ABX3ZLU4</accession>
<dbReference type="EMBL" id="NHNT01000001">
    <property type="protein sequence ID" value="OUZ40396.1"/>
    <property type="molecule type" value="Genomic_DNA"/>
</dbReference>
<keyword evidence="4" id="KW-1185">Reference proteome</keyword>
<evidence type="ECO:0008006" key="5">
    <source>
        <dbReference type="Google" id="ProtNLM"/>
    </source>
</evidence>
<evidence type="ECO:0000313" key="3">
    <source>
        <dbReference type="EMBL" id="OUZ40396.1"/>
    </source>
</evidence>
<evidence type="ECO:0000256" key="1">
    <source>
        <dbReference type="SAM" id="MobiDB-lite"/>
    </source>
</evidence>
<dbReference type="RefSeq" id="WP_087615371.1">
    <property type="nucleotide sequence ID" value="NZ_JAFBEY010000002.1"/>
</dbReference>
<dbReference type="Proteomes" id="UP000196594">
    <property type="component" value="Unassembled WGS sequence"/>
</dbReference>
<protein>
    <recommendedName>
        <fullName evidence="5">Lipoprotein</fullName>
    </recommendedName>
</protein>
<sequence length="272" mass="29088">MKKLKYILLALAVIVLCIGGYIIYELKFKSYDTADPEVDALIEETYDVELPDGTVIVVDKEGNIVENKTSDSKKNGVTTASAQTSSTDEDAEGTETGTTNSGNGSSNSNSGQTGTSANSNTGSNTGSTGSNSNSNTSKNPNTNTNTGGSNTPAEKVTVASIKSKYEGTFKSLENQSRARMNSLISQAANEYSTKKSNGESISYGYFYKKYMGAAKGVESATDSTVNVVVGLVEKDLQKNGFDKSYAQSFKEEYNAMKESLRSEMMDKALSFR</sequence>
<keyword evidence="2" id="KW-0812">Transmembrane</keyword>
<reference evidence="3 4" key="1">
    <citation type="journal article" date="2017" name="Int. J. Syst. Evol. Microbiol.">
        <title>Solibacillus kalamii sp. nov., isolated from a high-efficiency particulate arrestance filter system used in the International Space Station.</title>
        <authorList>
            <person name="Checinska Sielaff A."/>
            <person name="Kumar R.M."/>
            <person name="Pal D."/>
            <person name="Mayilraj S."/>
            <person name="Venkateswaran K."/>
        </authorList>
    </citation>
    <scope>NUCLEOTIDE SEQUENCE [LARGE SCALE GENOMIC DNA]</scope>
    <source>
        <strain evidence="3 4">ISSFR-015</strain>
    </source>
</reference>
<keyword evidence="2" id="KW-1133">Transmembrane helix</keyword>
<keyword evidence="2" id="KW-0472">Membrane</keyword>
<evidence type="ECO:0000256" key="2">
    <source>
        <dbReference type="SAM" id="Phobius"/>
    </source>
</evidence>
<organism evidence="3 4">
    <name type="scientific">Solibacillus kalamii</name>
    <dbReference type="NCBI Taxonomy" id="1748298"/>
    <lineage>
        <taxon>Bacteria</taxon>
        <taxon>Bacillati</taxon>
        <taxon>Bacillota</taxon>
        <taxon>Bacilli</taxon>
        <taxon>Bacillales</taxon>
        <taxon>Caryophanaceae</taxon>
        <taxon>Solibacillus</taxon>
    </lineage>
</organism>
<feature type="region of interest" description="Disordered" evidence="1">
    <location>
        <begin position="67"/>
        <end position="154"/>
    </location>
</feature>
<evidence type="ECO:0000313" key="4">
    <source>
        <dbReference type="Proteomes" id="UP000196594"/>
    </source>
</evidence>